<dbReference type="OrthoDB" id="584579at2759"/>
<gene>
    <name evidence="2" type="ORF">HU200_041070</name>
</gene>
<dbReference type="AlphaFoldDB" id="A0A835EH43"/>
<comment type="caution">
    <text evidence="2">The sequence shown here is derived from an EMBL/GenBank/DDBJ whole genome shotgun (WGS) entry which is preliminary data.</text>
</comment>
<dbReference type="InterPro" id="IPR055302">
    <property type="entry name" value="F-box_dom-containing"/>
</dbReference>
<dbReference type="Pfam" id="PF00646">
    <property type="entry name" value="F-box"/>
    <property type="match status" value="1"/>
</dbReference>
<dbReference type="SUPFAM" id="SSF81383">
    <property type="entry name" value="F-box domain"/>
    <property type="match status" value="1"/>
</dbReference>
<dbReference type="PANTHER" id="PTHR32141">
    <property type="match status" value="1"/>
</dbReference>
<feature type="domain" description="F-box" evidence="1">
    <location>
        <begin position="37"/>
        <end position="73"/>
    </location>
</feature>
<sequence length="281" mass="31673">MLDDGRAKRIMIEVPVESRHQELPLAEGGGGGEDGGPDLISRLPDEVLGDIISLLPTKDGTRTQAISRRWRPLWRAAPLSLEVGRSLSGQDRKRIIFATKILSDHTGPGRRFSLSDFRLRDRFAKIDRWLGSRALTGLREIEFSYERENSLPRPMPPSALRFAPTLYEMIALKLTTSMRTVKVLALDSLPNLNSVVDFLKCFPCVEKLYVTWMANQRRRLQVDNKASPGAQFAFGCGHKMGYSCFSKPDPFELVSHEDFLRFMHGLAETILRTAFGISLPK</sequence>
<proteinExistence type="predicted"/>
<reference evidence="2" key="1">
    <citation type="submission" date="2020-07" db="EMBL/GenBank/DDBJ databases">
        <title>Genome sequence and genetic diversity analysis of an under-domesticated orphan crop, white fonio (Digitaria exilis).</title>
        <authorList>
            <person name="Bennetzen J.L."/>
            <person name="Chen S."/>
            <person name="Ma X."/>
            <person name="Wang X."/>
            <person name="Yssel A.E.J."/>
            <person name="Chaluvadi S.R."/>
            <person name="Johnson M."/>
            <person name="Gangashetty P."/>
            <person name="Hamidou F."/>
            <person name="Sanogo M.D."/>
            <person name="Zwaenepoel A."/>
            <person name="Wallace J."/>
            <person name="Van De Peer Y."/>
            <person name="Van Deynze A."/>
        </authorList>
    </citation>
    <scope>NUCLEOTIDE SEQUENCE</scope>
    <source>
        <tissue evidence="2">Leaves</tissue>
    </source>
</reference>
<evidence type="ECO:0000313" key="3">
    <source>
        <dbReference type="Proteomes" id="UP000636709"/>
    </source>
</evidence>
<dbReference type="PANTHER" id="PTHR32141:SF160">
    <property type="entry name" value="F-BOX DOMAIN-CONTAINING PROTEIN"/>
    <property type="match status" value="1"/>
</dbReference>
<dbReference type="Gene3D" id="1.20.1280.50">
    <property type="match status" value="1"/>
</dbReference>
<evidence type="ECO:0000259" key="1">
    <source>
        <dbReference type="PROSITE" id="PS50181"/>
    </source>
</evidence>
<accession>A0A835EH43</accession>
<keyword evidence="3" id="KW-1185">Reference proteome</keyword>
<dbReference type="PROSITE" id="PS50181">
    <property type="entry name" value="FBOX"/>
    <property type="match status" value="1"/>
</dbReference>
<dbReference type="InterPro" id="IPR001810">
    <property type="entry name" value="F-box_dom"/>
</dbReference>
<dbReference type="CDD" id="cd22160">
    <property type="entry name" value="F-box_AtFBL13-like"/>
    <property type="match status" value="1"/>
</dbReference>
<name>A0A835EH43_9POAL</name>
<protein>
    <recommendedName>
        <fullName evidence="1">F-box domain-containing protein</fullName>
    </recommendedName>
</protein>
<dbReference type="Pfam" id="PF24758">
    <property type="entry name" value="LRR_At5g56370"/>
    <property type="match status" value="1"/>
</dbReference>
<dbReference type="EMBL" id="JACEFO010001972">
    <property type="protein sequence ID" value="KAF8690695.1"/>
    <property type="molecule type" value="Genomic_DNA"/>
</dbReference>
<dbReference type="InterPro" id="IPR053781">
    <property type="entry name" value="F-box_AtFBL13-like"/>
</dbReference>
<organism evidence="2 3">
    <name type="scientific">Digitaria exilis</name>
    <dbReference type="NCBI Taxonomy" id="1010633"/>
    <lineage>
        <taxon>Eukaryota</taxon>
        <taxon>Viridiplantae</taxon>
        <taxon>Streptophyta</taxon>
        <taxon>Embryophyta</taxon>
        <taxon>Tracheophyta</taxon>
        <taxon>Spermatophyta</taxon>
        <taxon>Magnoliopsida</taxon>
        <taxon>Liliopsida</taxon>
        <taxon>Poales</taxon>
        <taxon>Poaceae</taxon>
        <taxon>PACMAD clade</taxon>
        <taxon>Panicoideae</taxon>
        <taxon>Panicodae</taxon>
        <taxon>Paniceae</taxon>
        <taxon>Anthephorinae</taxon>
        <taxon>Digitaria</taxon>
    </lineage>
</organism>
<evidence type="ECO:0000313" key="2">
    <source>
        <dbReference type="EMBL" id="KAF8690695.1"/>
    </source>
</evidence>
<dbReference type="InterPro" id="IPR055411">
    <property type="entry name" value="LRR_FXL15/At3g58940/PEG3-like"/>
</dbReference>
<dbReference type="InterPro" id="IPR036047">
    <property type="entry name" value="F-box-like_dom_sf"/>
</dbReference>
<dbReference type="Proteomes" id="UP000636709">
    <property type="component" value="Unassembled WGS sequence"/>
</dbReference>